<feature type="transmembrane region" description="Helical" evidence="1">
    <location>
        <begin position="32"/>
        <end position="53"/>
    </location>
</feature>
<comment type="caution">
    <text evidence="2">The sequence shown here is derived from an EMBL/GenBank/DDBJ whole genome shotgun (WGS) entry which is preliminary data.</text>
</comment>
<keyword evidence="3" id="KW-1185">Reference proteome</keyword>
<name>A0A4Q1JJC5_9BACT</name>
<dbReference type="EMBL" id="SAXA01000012">
    <property type="protein sequence ID" value="RXQ90991.1"/>
    <property type="molecule type" value="Genomic_DNA"/>
</dbReference>
<evidence type="ECO:0000256" key="1">
    <source>
        <dbReference type="SAM" id="Phobius"/>
    </source>
</evidence>
<evidence type="ECO:0000313" key="3">
    <source>
        <dbReference type="Proteomes" id="UP000289703"/>
    </source>
</evidence>
<reference evidence="2 3" key="1">
    <citation type="submission" date="2019-01" db="EMBL/GenBank/DDBJ databases">
        <title>Ancylomarina salipaludis sp. nov., isolated from a salt marsh.</title>
        <authorList>
            <person name="Yoon J.-H."/>
        </authorList>
    </citation>
    <scope>NUCLEOTIDE SEQUENCE [LARGE SCALE GENOMIC DNA]</scope>
    <source>
        <strain evidence="2 3">SHSM-M15</strain>
    </source>
</reference>
<accession>A0A4Q1JJC5</accession>
<keyword evidence="1" id="KW-0812">Transmembrane</keyword>
<keyword evidence="1" id="KW-1133">Transmembrane helix</keyword>
<dbReference type="AlphaFoldDB" id="A0A4Q1JJC5"/>
<dbReference type="Proteomes" id="UP000289703">
    <property type="component" value="Unassembled WGS sequence"/>
</dbReference>
<feature type="transmembrane region" description="Helical" evidence="1">
    <location>
        <begin position="65"/>
        <end position="86"/>
    </location>
</feature>
<sequence length="129" mass="15274">MKNIFEVVIYLFYKYYNNGGTKIIAYERSLQVIFLLLLINSFSILQLSIGNLWIFDFLLAGKTKILKFAIMAFLLFSVYYLLKYFFPKRNIITIKLQKEKEEKFKGYLLLYIIMTFILMFAAIISSAIN</sequence>
<keyword evidence="1" id="KW-0472">Membrane</keyword>
<dbReference type="RefSeq" id="WP_129255092.1">
    <property type="nucleotide sequence ID" value="NZ_SAXA01000012.1"/>
</dbReference>
<proteinExistence type="predicted"/>
<evidence type="ECO:0000313" key="2">
    <source>
        <dbReference type="EMBL" id="RXQ90991.1"/>
    </source>
</evidence>
<gene>
    <name evidence="2" type="ORF">EO244_12875</name>
</gene>
<feature type="transmembrane region" description="Helical" evidence="1">
    <location>
        <begin position="107"/>
        <end position="128"/>
    </location>
</feature>
<organism evidence="2 3">
    <name type="scientific">Ancylomarina salipaludis</name>
    <dbReference type="NCBI Taxonomy" id="2501299"/>
    <lineage>
        <taxon>Bacteria</taxon>
        <taxon>Pseudomonadati</taxon>
        <taxon>Bacteroidota</taxon>
        <taxon>Bacteroidia</taxon>
        <taxon>Marinilabiliales</taxon>
        <taxon>Marinifilaceae</taxon>
        <taxon>Ancylomarina</taxon>
    </lineage>
</organism>
<protein>
    <submittedName>
        <fullName evidence="2">Uncharacterized protein</fullName>
    </submittedName>
</protein>